<dbReference type="InterPro" id="IPR036412">
    <property type="entry name" value="HAD-like_sf"/>
</dbReference>
<dbReference type="NCBIfam" id="TIGR01549">
    <property type="entry name" value="HAD-SF-IA-v1"/>
    <property type="match status" value="1"/>
</dbReference>
<dbReference type="GO" id="GO:0008967">
    <property type="term" value="F:phosphoglycolate phosphatase activity"/>
    <property type="evidence" value="ECO:0007669"/>
    <property type="project" value="UniProtKB-EC"/>
</dbReference>
<dbReference type="EMBL" id="CP000878">
    <property type="protein sequence ID" value="ABX08277.1"/>
    <property type="molecule type" value="Genomic_DNA"/>
</dbReference>
<dbReference type="SUPFAM" id="SSF56784">
    <property type="entry name" value="HAD-like"/>
    <property type="match status" value="1"/>
</dbReference>
<dbReference type="GO" id="GO:0006281">
    <property type="term" value="P:DNA repair"/>
    <property type="evidence" value="ECO:0007669"/>
    <property type="project" value="TreeGrafter"/>
</dbReference>
<name>A9BDW7_PROM4</name>
<keyword evidence="1" id="KW-0378">Hydrolase</keyword>
<dbReference type="InterPro" id="IPR023198">
    <property type="entry name" value="PGP-like_dom2"/>
</dbReference>
<dbReference type="Pfam" id="PF00702">
    <property type="entry name" value="Hydrolase"/>
    <property type="match status" value="1"/>
</dbReference>
<organism evidence="1 2">
    <name type="scientific">Prochlorococcus marinus (strain MIT 9211)</name>
    <dbReference type="NCBI Taxonomy" id="93059"/>
    <lineage>
        <taxon>Bacteria</taxon>
        <taxon>Bacillati</taxon>
        <taxon>Cyanobacteriota</taxon>
        <taxon>Cyanophyceae</taxon>
        <taxon>Synechococcales</taxon>
        <taxon>Prochlorococcaceae</taxon>
        <taxon>Prochlorococcus</taxon>
    </lineage>
</organism>
<evidence type="ECO:0000313" key="2">
    <source>
        <dbReference type="Proteomes" id="UP000000788"/>
    </source>
</evidence>
<dbReference type="HOGENOM" id="CLU_045011_16_1_3"/>
<dbReference type="EC" id="3.1.3.18" evidence="1"/>
<evidence type="ECO:0000313" key="1">
    <source>
        <dbReference type="EMBL" id="ABX08277.1"/>
    </source>
</evidence>
<proteinExistence type="predicted"/>
<dbReference type="STRING" id="93059.P9211_03461"/>
<dbReference type="PANTHER" id="PTHR43434">
    <property type="entry name" value="PHOSPHOGLYCOLATE PHOSPHATASE"/>
    <property type="match status" value="1"/>
</dbReference>
<keyword evidence="2" id="KW-1185">Reference proteome</keyword>
<dbReference type="SFLD" id="SFLDG01129">
    <property type="entry name" value="C1.5:_HAD__Beta-PGM__Phosphata"/>
    <property type="match status" value="1"/>
</dbReference>
<dbReference type="eggNOG" id="COG0546">
    <property type="taxonomic scope" value="Bacteria"/>
</dbReference>
<reference evidence="1 2" key="1">
    <citation type="journal article" date="2007" name="PLoS Genet.">
        <title>Patterns and implications of gene gain and loss in the evolution of Prochlorococcus.</title>
        <authorList>
            <person name="Kettler G.C."/>
            <person name="Martiny A.C."/>
            <person name="Huang K."/>
            <person name="Zucker J."/>
            <person name="Coleman M.L."/>
            <person name="Rodrigue S."/>
            <person name="Chen F."/>
            <person name="Lapidus A."/>
            <person name="Ferriera S."/>
            <person name="Johnson J."/>
            <person name="Steglich C."/>
            <person name="Church G.M."/>
            <person name="Richardson P."/>
            <person name="Chisholm S.W."/>
        </authorList>
    </citation>
    <scope>NUCLEOTIDE SEQUENCE [LARGE SCALE GENOMIC DNA]</scope>
    <source>
        <strain evidence="2">MIT 9211</strain>
    </source>
</reference>
<gene>
    <name evidence="1" type="ordered locus">P9211_03461</name>
</gene>
<dbReference type="SFLD" id="SFLDS00003">
    <property type="entry name" value="Haloacid_Dehalogenase"/>
    <property type="match status" value="1"/>
</dbReference>
<dbReference type="InterPro" id="IPR023214">
    <property type="entry name" value="HAD_sf"/>
</dbReference>
<dbReference type="PANTHER" id="PTHR43434:SF1">
    <property type="entry name" value="PHOSPHOGLYCOLATE PHOSPHATASE"/>
    <property type="match status" value="1"/>
</dbReference>
<accession>A9BDW7</accession>
<dbReference type="InterPro" id="IPR050155">
    <property type="entry name" value="HAD-like_hydrolase_sf"/>
</dbReference>
<dbReference type="Gene3D" id="3.40.50.1000">
    <property type="entry name" value="HAD superfamily/HAD-like"/>
    <property type="match status" value="1"/>
</dbReference>
<protein>
    <submittedName>
        <fullName evidence="1">Predicted phosphatase</fullName>
        <ecNumber evidence="1">3.1.3.18</ecNumber>
    </submittedName>
</protein>
<dbReference type="InterPro" id="IPR006439">
    <property type="entry name" value="HAD-SF_hydro_IA"/>
</dbReference>
<dbReference type="KEGG" id="pmj:P9211_03461"/>
<dbReference type="AlphaFoldDB" id="A9BDW7"/>
<dbReference type="RefSeq" id="WP_012194901.1">
    <property type="nucleotide sequence ID" value="NC_009976.1"/>
</dbReference>
<dbReference type="Gene3D" id="1.10.150.240">
    <property type="entry name" value="Putative phosphatase, domain 2"/>
    <property type="match status" value="1"/>
</dbReference>
<dbReference type="Proteomes" id="UP000000788">
    <property type="component" value="Chromosome"/>
</dbReference>
<sequence length="258" mass="28241">MPQLCLRGKFIGSVKAILFDKDGTLVDSEKRLIALSQLRVKEAINVYKKISNSASAISKLKQFLYSAYGFSPQGIKANGSMAIASRSDNLISTATVFSILGESWPKSLLLANQVFLAVDNILDSSSKPSHASQLLPGAEKLLQSLKSSGIYLGLISNDTKEGISKFLRINNLEEVFDSFWSAEHYPPKPSPDAAIGLCKTLEAKSSECALIGDADSDLLMARKSNIKIVLGYTAGWTSQPLLYEHDHLIHHWDELNIQ</sequence>
<dbReference type="OrthoDB" id="9797743at2"/>